<name>A0AAU9IUV7_9CILI</name>
<proteinExistence type="predicted"/>
<protein>
    <submittedName>
        <fullName evidence="1">Uncharacterized protein</fullName>
    </submittedName>
</protein>
<accession>A0AAU9IUV7</accession>
<dbReference type="EMBL" id="CAJZBQ010000013">
    <property type="protein sequence ID" value="CAG9315045.1"/>
    <property type="molecule type" value="Genomic_DNA"/>
</dbReference>
<comment type="caution">
    <text evidence="1">The sequence shown here is derived from an EMBL/GenBank/DDBJ whole genome shotgun (WGS) entry which is preliminary data.</text>
</comment>
<organism evidence="1 2">
    <name type="scientific">Blepharisma stoltei</name>
    <dbReference type="NCBI Taxonomy" id="1481888"/>
    <lineage>
        <taxon>Eukaryota</taxon>
        <taxon>Sar</taxon>
        <taxon>Alveolata</taxon>
        <taxon>Ciliophora</taxon>
        <taxon>Postciliodesmatophora</taxon>
        <taxon>Heterotrichea</taxon>
        <taxon>Heterotrichida</taxon>
        <taxon>Blepharismidae</taxon>
        <taxon>Blepharisma</taxon>
    </lineage>
</organism>
<dbReference type="AlphaFoldDB" id="A0AAU9IUV7"/>
<dbReference type="Proteomes" id="UP001162131">
    <property type="component" value="Unassembled WGS sequence"/>
</dbReference>
<gene>
    <name evidence="1" type="ORF">BSTOLATCC_MIC12823</name>
</gene>
<sequence>MLHEPEILNGWKKENFGIQRKSQTKAKTMPGLFPSRGALLNKNLNRFGENSDDSPSVGVERISFIAQSRERLIASEPQIKCVPSFSTKFLKKLPRMHVRASTLCMPHPQELSNTIDEAPPTELSEIDIKTEIDSICKPHETRPRKLSPFTAKIK</sequence>
<evidence type="ECO:0000313" key="1">
    <source>
        <dbReference type="EMBL" id="CAG9315045.1"/>
    </source>
</evidence>
<evidence type="ECO:0000313" key="2">
    <source>
        <dbReference type="Proteomes" id="UP001162131"/>
    </source>
</evidence>
<keyword evidence="2" id="KW-1185">Reference proteome</keyword>
<reference evidence="1" key="1">
    <citation type="submission" date="2021-09" db="EMBL/GenBank/DDBJ databases">
        <authorList>
            <consortium name="AG Swart"/>
            <person name="Singh M."/>
            <person name="Singh A."/>
            <person name="Seah K."/>
            <person name="Emmerich C."/>
        </authorList>
    </citation>
    <scope>NUCLEOTIDE SEQUENCE</scope>
    <source>
        <strain evidence="1">ATCC30299</strain>
    </source>
</reference>